<dbReference type="EMBL" id="FWFO01000001">
    <property type="protein sequence ID" value="SLN28215.1"/>
    <property type="molecule type" value="Genomic_DNA"/>
</dbReference>
<dbReference type="InterPro" id="IPR018679">
    <property type="entry name" value="DUF2161"/>
</dbReference>
<dbReference type="Pfam" id="PF09929">
    <property type="entry name" value="DUF2161"/>
    <property type="match status" value="1"/>
</dbReference>
<dbReference type="Proteomes" id="UP000193077">
    <property type="component" value="Unassembled WGS sequence"/>
</dbReference>
<keyword evidence="2" id="KW-1185">Reference proteome</keyword>
<evidence type="ECO:0000313" key="2">
    <source>
        <dbReference type="Proteomes" id="UP000193077"/>
    </source>
</evidence>
<protein>
    <submittedName>
        <fullName evidence="1">Uncharacterized protein</fullName>
    </submittedName>
</protein>
<name>A0A1Y5RYD1_9RHOB</name>
<dbReference type="RefSeq" id="WP_085794747.1">
    <property type="nucleotide sequence ID" value="NZ_FWFO01000001.1"/>
</dbReference>
<reference evidence="1 2" key="1">
    <citation type="submission" date="2017-03" db="EMBL/GenBank/DDBJ databases">
        <authorList>
            <person name="Afonso C.L."/>
            <person name="Miller P.J."/>
            <person name="Scott M.A."/>
            <person name="Spackman E."/>
            <person name="Goraichik I."/>
            <person name="Dimitrov K.M."/>
            <person name="Suarez D.L."/>
            <person name="Swayne D.E."/>
        </authorList>
    </citation>
    <scope>NUCLEOTIDE SEQUENCE [LARGE SCALE GENOMIC DNA]</scope>
    <source>
        <strain evidence="1 2">CECT 7639</strain>
    </source>
</reference>
<sequence length="223" mass="24589">MEREQELYPPIKALLEGQGYEVKGEVGAADVMACRGSEPPVIVELKLRFSLSLFHQAITRLSVTDLVYVAVTRPTGRTARRALKDNLAMCRRLGLGLITVRDDGRAEVHCDPGPYAPRKSKKRTQRLLREFNRLEGDPNAGGATRHGIVTAYRQDALRCAAYLAENGAAKGSVVAQATGVTKATTLMRDNHYGWFEKVEKGVYALTSVGSEGLIHWAYSWEAE</sequence>
<dbReference type="OrthoDB" id="9795163at2"/>
<evidence type="ECO:0000313" key="1">
    <source>
        <dbReference type="EMBL" id="SLN28215.1"/>
    </source>
</evidence>
<organism evidence="1 2">
    <name type="scientific">Falsiruegeria litorea R37</name>
    <dbReference type="NCBI Taxonomy" id="1200284"/>
    <lineage>
        <taxon>Bacteria</taxon>
        <taxon>Pseudomonadati</taxon>
        <taxon>Pseudomonadota</taxon>
        <taxon>Alphaproteobacteria</taxon>
        <taxon>Rhodobacterales</taxon>
        <taxon>Roseobacteraceae</taxon>
        <taxon>Falsiruegeria</taxon>
    </lineage>
</organism>
<proteinExistence type="predicted"/>
<gene>
    <name evidence="1" type="ORF">TRL7639_01093</name>
</gene>
<accession>A0A1Y5RYD1</accession>
<dbReference type="AlphaFoldDB" id="A0A1Y5RYD1"/>